<evidence type="ECO:0000256" key="2">
    <source>
        <dbReference type="SAM" id="Phobius"/>
    </source>
</evidence>
<dbReference type="RefSeq" id="WP_053968231.1">
    <property type="nucleotide sequence ID" value="NZ_JAWJXX010000003.1"/>
</dbReference>
<keyword evidence="2" id="KW-0812">Transmembrane</keyword>
<proteinExistence type="predicted"/>
<accession>A0A0N0BNW6</accession>
<dbReference type="STRING" id="1705562.AMS69_11640"/>
<dbReference type="EMBL" id="WOWB01000001">
    <property type="protein sequence ID" value="NLV06557.1"/>
    <property type="molecule type" value="Genomic_DNA"/>
</dbReference>
<evidence type="ECO:0000313" key="3">
    <source>
        <dbReference type="EMBL" id="KOX93094.1"/>
    </source>
</evidence>
<name>A0A0N0BNW6_9EURY</name>
<dbReference type="EMBL" id="LIUF01000003">
    <property type="protein sequence ID" value="KOX93094.1"/>
    <property type="molecule type" value="Genomic_DNA"/>
</dbReference>
<feature type="transmembrane region" description="Helical" evidence="2">
    <location>
        <begin position="12"/>
        <end position="29"/>
    </location>
</feature>
<keyword evidence="2" id="KW-1133">Transmembrane helix</keyword>
<dbReference type="AlphaFoldDB" id="A0A0N0BNW6"/>
<dbReference type="OrthoDB" id="231625at2157"/>
<feature type="coiled-coil region" evidence="1">
    <location>
        <begin position="98"/>
        <end position="128"/>
    </location>
</feature>
<evidence type="ECO:0000313" key="5">
    <source>
        <dbReference type="Proteomes" id="UP000037729"/>
    </source>
</evidence>
<sequence>MVFGFDYSLVNLLSLVVGLAFLANGYIIVRSERESLELFVMSLLLGTGLIVVAVVPNVFEVVARLLGLEWKARAILVISNLTLFVAVTYLLNRIGHMYDRLSRLNEELSLLRSELEEHQLRTEDEQDD</sequence>
<gene>
    <name evidence="3" type="ORF">AMS69_11640</name>
    <name evidence="4" type="ORF">GOC83_10505</name>
</gene>
<feature type="transmembrane region" description="Helical" evidence="2">
    <location>
        <begin position="70"/>
        <end position="91"/>
    </location>
</feature>
<dbReference type="Pfam" id="PF10066">
    <property type="entry name" value="DUF2304"/>
    <property type="match status" value="1"/>
</dbReference>
<evidence type="ECO:0000313" key="4">
    <source>
        <dbReference type="EMBL" id="NLV06557.1"/>
    </source>
</evidence>
<protein>
    <submittedName>
        <fullName evidence="4">DUF2304 family protein</fullName>
    </submittedName>
</protein>
<reference evidence="3 5" key="1">
    <citation type="submission" date="2015-08" db="EMBL/GenBank/DDBJ databases">
        <title>Genomes of Isolates from Cabo Rojo, PR.</title>
        <authorList>
            <person name="Sanchez-Nieves R.L."/>
            <person name="Montalvo-Rodriguez R."/>
        </authorList>
    </citation>
    <scope>NUCLEOTIDE SEQUENCE [LARGE SCALE GENOMIC DNA]</scope>
    <source>
        <strain evidence="3 5">SL3</strain>
    </source>
</reference>
<organism evidence="3 5">
    <name type="scientific">Haloarcula rubripromontorii</name>
    <dbReference type="NCBI Taxonomy" id="1705562"/>
    <lineage>
        <taxon>Archaea</taxon>
        <taxon>Methanobacteriati</taxon>
        <taxon>Methanobacteriota</taxon>
        <taxon>Stenosarchaea group</taxon>
        <taxon>Halobacteria</taxon>
        <taxon>Halobacteriales</taxon>
        <taxon>Haloarculaceae</taxon>
        <taxon>Haloarcula</taxon>
    </lineage>
</organism>
<dbReference type="PATRIC" id="fig|1705562.3.peg.514"/>
<dbReference type="Proteomes" id="UP000037729">
    <property type="component" value="Unassembled WGS sequence"/>
</dbReference>
<evidence type="ECO:0000256" key="1">
    <source>
        <dbReference type="SAM" id="Coils"/>
    </source>
</evidence>
<keyword evidence="2" id="KW-0472">Membrane</keyword>
<keyword evidence="5" id="KW-1185">Reference proteome</keyword>
<comment type="caution">
    <text evidence="3">The sequence shown here is derived from an EMBL/GenBank/DDBJ whole genome shotgun (WGS) entry which is preliminary data.</text>
</comment>
<keyword evidence="1" id="KW-0175">Coiled coil</keyword>
<dbReference type="InterPro" id="IPR019277">
    <property type="entry name" value="DUF2304"/>
</dbReference>
<dbReference type="Proteomes" id="UP000610611">
    <property type="component" value="Unassembled WGS sequence"/>
</dbReference>
<reference evidence="4" key="2">
    <citation type="submission" date="2019-12" db="EMBL/GenBank/DDBJ databases">
        <title>The whole-genome sequencing of Haloarcula japonica strain pws8.</title>
        <authorList>
            <person name="Verma D.K."/>
            <person name="Gopal K."/>
            <person name="Prasad E.S."/>
        </authorList>
    </citation>
    <scope>NUCLEOTIDE SEQUENCE</scope>
    <source>
        <strain evidence="4">Pws8</strain>
    </source>
</reference>
<feature type="transmembrane region" description="Helical" evidence="2">
    <location>
        <begin position="36"/>
        <end position="58"/>
    </location>
</feature>